<feature type="region of interest" description="Disordered" evidence="1">
    <location>
        <begin position="46"/>
        <end position="94"/>
    </location>
</feature>
<reference evidence="5" key="1">
    <citation type="submission" date="2015-02" db="EMBL/GenBank/DDBJ databases">
        <title>Genome sequencing for Strongylocentrotus purpuratus.</title>
        <authorList>
            <person name="Murali S."/>
            <person name="Liu Y."/>
            <person name="Vee V."/>
            <person name="English A."/>
            <person name="Wang M."/>
            <person name="Skinner E."/>
            <person name="Han Y."/>
            <person name="Muzny D.M."/>
            <person name="Worley K.C."/>
            <person name="Gibbs R.A."/>
        </authorList>
    </citation>
    <scope>NUCLEOTIDE SEQUENCE</scope>
</reference>
<evidence type="ECO:0000256" key="3">
    <source>
        <dbReference type="SAM" id="SignalP"/>
    </source>
</evidence>
<feature type="chain" id="PRO_5029723959" evidence="3">
    <location>
        <begin position="24"/>
        <end position="177"/>
    </location>
</feature>
<dbReference type="KEGG" id="spu:100890642"/>
<keyword evidence="2" id="KW-0812">Transmembrane</keyword>
<keyword evidence="2" id="KW-1133">Transmembrane helix</keyword>
<evidence type="ECO:0000256" key="1">
    <source>
        <dbReference type="SAM" id="MobiDB-lite"/>
    </source>
</evidence>
<feature type="signal peptide" evidence="3">
    <location>
        <begin position="1"/>
        <end position="23"/>
    </location>
</feature>
<reference evidence="4" key="2">
    <citation type="submission" date="2021-01" db="UniProtKB">
        <authorList>
            <consortium name="EnsemblMetazoa"/>
        </authorList>
    </citation>
    <scope>IDENTIFICATION</scope>
</reference>
<dbReference type="OrthoDB" id="10230939at2759"/>
<evidence type="ECO:0000313" key="5">
    <source>
        <dbReference type="Proteomes" id="UP000007110"/>
    </source>
</evidence>
<feature type="compositionally biased region" description="Low complexity" evidence="1">
    <location>
        <begin position="61"/>
        <end position="71"/>
    </location>
</feature>
<name>A0A7M7GIQ8_STRPU</name>
<dbReference type="RefSeq" id="XP_003730169.2">
    <property type="nucleotide sequence ID" value="XM_003730121.3"/>
</dbReference>
<keyword evidence="2" id="KW-0472">Membrane</keyword>
<dbReference type="EnsemblMetazoa" id="XM_003730121">
    <property type="protein sequence ID" value="XP_003730169"/>
    <property type="gene ID" value="LOC100890642"/>
</dbReference>
<evidence type="ECO:0000313" key="4">
    <source>
        <dbReference type="EnsemblMetazoa" id="XP_003730169"/>
    </source>
</evidence>
<protein>
    <submittedName>
        <fullName evidence="4">Uncharacterized protein</fullName>
    </submittedName>
</protein>
<keyword evidence="5" id="KW-1185">Reference proteome</keyword>
<keyword evidence="3" id="KW-0732">Signal</keyword>
<dbReference type="AlphaFoldDB" id="A0A7M7GIQ8"/>
<sequence length="177" mass="18419">MSSSGKLLGLLSLLFVFCVMTEATPGAFADNRVNVPQKQTFINVPMNQEMDVEGSDDDVDSTSSESSTSSEVDTDTDTDTDTNDADAATGLNAVGSGDQVGGNLLPILSGNGKHLPNTGVRGQNQIFGRESGSSGQSVGIAFAVLGLVALVVVGAVFAIRSQRRSYVISEEPQMTEL</sequence>
<feature type="transmembrane region" description="Helical" evidence="2">
    <location>
        <begin position="138"/>
        <end position="159"/>
    </location>
</feature>
<proteinExistence type="predicted"/>
<organism evidence="4 5">
    <name type="scientific">Strongylocentrotus purpuratus</name>
    <name type="common">Purple sea urchin</name>
    <dbReference type="NCBI Taxonomy" id="7668"/>
    <lineage>
        <taxon>Eukaryota</taxon>
        <taxon>Metazoa</taxon>
        <taxon>Echinodermata</taxon>
        <taxon>Eleutherozoa</taxon>
        <taxon>Echinozoa</taxon>
        <taxon>Echinoidea</taxon>
        <taxon>Euechinoidea</taxon>
        <taxon>Echinacea</taxon>
        <taxon>Camarodonta</taxon>
        <taxon>Echinidea</taxon>
        <taxon>Strongylocentrotidae</taxon>
        <taxon>Strongylocentrotus</taxon>
    </lineage>
</organism>
<dbReference type="GeneID" id="100890642"/>
<dbReference type="InParanoid" id="A0A7M7GIQ8"/>
<dbReference type="Proteomes" id="UP000007110">
    <property type="component" value="Unassembled WGS sequence"/>
</dbReference>
<feature type="compositionally biased region" description="Acidic residues" evidence="1">
    <location>
        <begin position="72"/>
        <end position="84"/>
    </location>
</feature>
<accession>A0A7M7GIQ8</accession>
<feature type="compositionally biased region" description="Acidic residues" evidence="1">
    <location>
        <begin position="50"/>
        <end position="60"/>
    </location>
</feature>
<evidence type="ECO:0000256" key="2">
    <source>
        <dbReference type="SAM" id="Phobius"/>
    </source>
</evidence>